<dbReference type="GO" id="GO:0042981">
    <property type="term" value="P:regulation of apoptotic process"/>
    <property type="evidence" value="ECO:0007669"/>
    <property type="project" value="InterPro"/>
</dbReference>
<sequence>MTDLESTPLLSQIRTSFIDGVSGPDLQSLLDKLMERRVLSDAEREAAEERSRRDKARFVIDTVRRKGEADSSEMIRFLSEHLGLM</sequence>
<dbReference type="OMA" id="MIDFNIY"/>
<dbReference type="SUPFAM" id="SSF47986">
    <property type="entry name" value="DEATH domain"/>
    <property type="match status" value="1"/>
</dbReference>
<accession>A0A3Q3GKF0</accession>
<evidence type="ECO:0000259" key="1">
    <source>
        <dbReference type="PROSITE" id="PS50209"/>
    </source>
</evidence>
<dbReference type="AlphaFoldDB" id="A0A3Q3GKF0"/>
<reference evidence="2" key="1">
    <citation type="submission" date="2025-08" db="UniProtKB">
        <authorList>
            <consortium name="Ensembl"/>
        </authorList>
    </citation>
    <scope>IDENTIFICATION</scope>
</reference>
<dbReference type="PROSITE" id="PS50209">
    <property type="entry name" value="CARD"/>
    <property type="match status" value="1"/>
</dbReference>
<dbReference type="Proteomes" id="UP000264800">
    <property type="component" value="Unplaced"/>
</dbReference>
<dbReference type="InterPro" id="IPR011029">
    <property type="entry name" value="DEATH-like_dom_sf"/>
</dbReference>
<organism evidence="2 3">
    <name type="scientific">Kryptolebias marmoratus</name>
    <name type="common">Mangrove killifish</name>
    <name type="synonym">Rivulus marmoratus</name>
    <dbReference type="NCBI Taxonomy" id="37003"/>
    <lineage>
        <taxon>Eukaryota</taxon>
        <taxon>Metazoa</taxon>
        <taxon>Chordata</taxon>
        <taxon>Craniata</taxon>
        <taxon>Vertebrata</taxon>
        <taxon>Euteleostomi</taxon>
        <taxon>Actinopterygii</taxon>
        <taxon>Neopterygii</taxon>
        <taxon>Teleostei</taxon>
        <taxon>Neoteleostei</taxon>
        <taxon>Acanthomorphata</taxon>
        <taxon>Ovalentaria</taxon>
        <taxon>Atherinomorphae</taxon>
        <taxon>Cyprinodontiformes</taxon>
        <taxon>Rivulidae</taxon>
        <taxon>Kryptolebias</taxon>
    </lineage>
</organism>
<name>A0A3Q3GKF0_KRYMA</name>
<evidence type="ECO:0000313" key="2">
    <source>
        <dbReference type="Ensembl" id="ENSKMAP00000024052.1"/>
    </source>
</evidence>
<protein>
    <recommendedName>
        <fullName evidence="1">CARD domain-containing protein</fullName>
    </recommendedName>
</protein>
<keyword evidence="3" id="KW-1185">Reference proteome</keyword>
<proteinExistence type="predicted"/>
<dbReference type="GeneTree" id="ENSGT00940000176854"/>
<feature type="domain" description="CARD" evidence="1">
    <location>
        <begin position="2"/>
        <end position="85"/>
    </location>
</feature>
<dbReference type="InterPro" id="IPR001315">
    <property type="entry name" value="CARD"/>
</dbReference>
<reference evidence="2" key="2">
    <citation type="submission" date="2025-09" db="UniProtKB">
        <authorList>
            <consortium name="Ensembl"/>
        </authorList>
    </citation>
    <scope>IDENTIFICATION</scope>
</reference>
<dbReference type="STRING" id="37003.ENSKMAP00000024052"/>
<dbReference type="Pfam" id="PF00619">
    <property type="entry name" value="CARD"/>
    <property type="match status" value="1"/>
</dbReference>
<dbReference type="Gene3D" id="1.10.533.10">
    <property type="entry name" value="Death Domain, Fas"/>
    <property type="match status" value="1"/>
</dbReference>
<dbReference type="Ensembl" id="ENSKMAT00000024357.1">
    <property type="protein sequence ID" value="ENSKMAP00000024052.1"/>
    <property type="gene ID" value="ENSKMAG00000017847.1"/>
</dbReference>
<evidence type="ECO:0000313" key="3">
    <source>
        <dbReference type="Proteomes" id="UP000264800"/>
    </source>
</evidence>